<reference evidence="2" key="1">
    <citation type="submission" date="2017-06" db="EMBL/GenBank/DDBJ databases">
        <title>Capnocytophaga spp. assemblies.</title>
        <authorList>
            <person name="Gulvik C.A."/>
        </authorList>
    </citation>
    <scope>NUCLEOTIDE SEQUENCE [LARGE SCALE GENOMIC DNA]</scope>
    <source>
        <strain evidence="2">H1496</strain>
    </source>
</reference>
<gene>
    <name evidence="1" type="ORF">CGC50_08880</name>
</gene>
<dbReference type="InterPro" id="IPR025459">
    <property type="entry name" value="DUF4279"/>
</dbReference>
<organism evidence="1 2">
    <name type="scientific">Capnocytophaga gingivalis</name>
    <dbReference type="NCBI Taxonomy" id="1017"/>
    <lineage>
        <taxon>Bacteria</taxon>
        <taxon>Pseudomonadati</taxon>
        <taxon>Bacteroidota</taxon>
        <taxon>Flavobacteriia</taxon>
        <taxon>Flavobacteriales</taxon>
        <taxon>Flavobacteriaceae</taxon>
        <taxon>Capnocytophaga</taxon>
    </lineage>
</organism>
<dbReference type="Pfam" id="PF14106">
    <property type="entry name" value="DUF4279"/>
    <property type="match status" value="1"/>
</dbReference>
<evidence type="ECO:0000313" key="2">
    <source>
        <dbReference type="Proteomes" id="UP000217250"/>
    </source>
</evidence>
<dbReference type="Proteomes" id="UP000217250">
    <property type="component" value="Chromosome"/>
</dbReference>
<evidence type="ECO:0008006" key="3">
    <source>
        <dbReference type="Google" id="ProtNLM"/>
    </source>
</evidence>
<dbReference type="OrthoDB" id="1148491at2"/>
<protein>
    <recommendedName>
        <fullName evidence="3">DUF4279 domain-containing protein</fullName>
    </recommendedName>
</protein>
<proteinExistence type="predicted"/>
<dbReference type="GeneID" id="84808667"/>
<dbReference type="EMBL" id="CP022386">
    <property type="protein sequence ID" value="ATA88194.1"/>
    <property type="molecule type" value="Genomic_DNA"/>
</dbReference>
<dbReference type="KEGG" id="cgh:CGC50_08880"/>
<sequence length="133" mass="15570">MKKELTNIGLTFCVYGEYFDLEELTHITGFPPTEKAYKGDALKHRISEETFWEYKFASMETLYISDCLAVFEQKVHPFLEELSAFIKTHQLTALFRFCVNIYNEEVPALYFDTSALDLLHQLNGSIDIDQYIY</sequence>
<dbReference type="AlphaFoldDB" id="A0A250FSZ4"/>
<dbReference type="RefSeq" id="WP_095911332.1">
    <property type="nucleotide sequence ID" value="NZ_CP022386.1"/>
</dbReference>
<name>A0A250FSZ4_9FLAO</name>
<evidence type="ECO:0000313" key="1">
    <source>
        <dbReference type="EMBL" id="ATA88194.1"/>
    </source>
</evidence>
<accession>A0A250FSZ4</accession>